<proteinExistence type="predicted"/>
<organism evidence="2 3">
    <name type="scientific">Hymenobacter canadensis</name>
    <dbReference type="NCBI Taxonomy" id="2999067"/>
    <lineage>
        <taxon>Bacteria</taxon>
        <taxon>Pseudomonadati</taxon>
        <taxon>Bacteroidota</taxon>
        <taxon>Cytophagia</taxon>
        <taxon>Cytophagales</taxon>
        <taxon>Hymenobacteraceae</taxon>
        <taxon>Hymenobacter</taxon>
    </lineage>
</organism>
<feature type="transmembrane region" description="Helical" evidence="1">
    <location>
        <begin position="104"/>
        <end position="125"/>
    </location>
</feature>
<accession>A0ABY7LRA2</accession>
<feature type="transmembrane region" description="Helical" evidence="1">
    <location>
        <begin position="44"/>
        <end position="68"/>
    </location>
</feature>
<reference evidence="2 3" key="1">
    <citation type="submission" date="2022-12" db="EMBL/GenBank/DDBJ databases">
        <title>Hymenobacter canadensis sp. nov. isolated from lake water of the Cambridge Bay, Canada.</title>
        <authorList>
            <person name="Kim W.H."/>
            <person name="Lee Y.M."/>
        </authorList>
    </citation>
    <scope>NUCLEOTIDE SEQUENCE [LARGE SCALE GENOMIC DNA]</scope>
    <source>
        <strain evidence="2 3">PAMC 29467</strain>
    </source>
</reference>
<feature type="transmembrane region" description="Helical" evidence="1">
    <location>
        <begin position="75"/>
        <end position="92"/>
    </location>
</feature>
<dbReference type="Proteomes" id="UP001211005">
    <property type="component" value="Chromosome"/>
</dbReference>
<evidence type="ECO:0000313" key="2">
    <source>
        <dbReference type="EMBL" id="WBA42950.1"/>
    </source>
</evidence>
<protein>
    <recommendedName>
        <fullName evidence="4">DoxX family protein</fullName>
    </recommendedName>
</protein>
<evidence type="ECO:0008006" key="4">
    <source>
        <dbReference type="Google" id="ProtNLM"/>
    </source>
</evidence>
<feature type="transmembrane region" description="Helical" evidence="1">
    <location>
        <begin position="12"/>
        <end position="32"/>
    </location>
</feature>
<keyword evidence="1" id="KW-1133">Transmembrane helix</keyword>
<gene>
    <name evidence="2" type="ORF">O3303_05150</name>
</gene>
<keyword evidence="1" id="KW-0812">Transmembrane</keyword>
<name>A0ABY7LRA2_9BACT</name>
<keyword evidence="1" id="KW-0472">Membrane</keyword>
<sequence length="146" mass="15942">MPLSLRNNYHIAATLYFVVLAIYALPALYLMLPQPLGPAKHQDFGNGFIAGIVLVCLAELALLIGFGFGIRAGKTWAKVLYGLLLAYTLYYFGKSASAIMHQSLWVASRNLFGLALLLSIGFFLFRDTLMRRSSAGVAEGGHNQLS</sequence>
<dbReference type="RefSeq" id="WP_269560997.1">
    <property type="nucleotide sequence ID" value="NZ_CP114767.1"/>
</dbReference>
<keyword evidence="3" id="KW-1185">Reference proteome</keyword>
<dbReference type="EMBL" id="CP114767">
    <property type="protein sequence ID" value="WBA42950.1"/>
    <property type="molecule type" value="Genomic_DNA"/>
</dbReference>
<evidence type="ECO:0000256" key="1">
    <source>
        <dbReference type="SAM" id="Phobius"/>
    </source>
</evidence>
<evidence type="ECO:0000313" key="3">
    <source>
        <dbReference type="Proteomes" id="UP001211005"/>
    </source>
</evidence>